<sequence length="316" mass="35802">MPLCCLESIPGLLSRVCSIYVFEHEYLPYSVSVLEFLCVMGSNSRGKDGEGSSGVKKDEENYEYEQDMKFVQAEALFPNTNGFTDPLVQFPPLLTQPQVPVVAMQGAAAVAQPLPQNGYVESVIYERLKRVRITWNHAATNVAVAGSWDNWETTEPLQRVGQNFLLVKTLPIGIYHYRFIVDGYLTHAPEFPSASDDSGYGYNILNLQDYIPEIVANLSDFEDPPSPPSSYDNSHLNEEEFSKPPPELPPQLPLAMRHEPSSTSGNRHVHRPTHLELNHLFIHKTESGQFVALRSTYKFQHKYITAELYKSLRRER</sequence>
<accession>A0AAQ3RCF5</accession>
<dbReference type="InterPro" id="IPR014756">
    <property type="entry name" value="Ig_E-set"/>
</dbReference>
<dbReference type="SUPFAM" id="SSF160219">
    <property type="entry name" value="AMPKBI-like"/>
    <property type="match status" value="1"/>
</dbReference>
<dbReference type="Pfam" id="PF04739">
    <property type="entry name" value="AMPKBI"/>
    <property type="match status" value="1"/>
</dbReference>
<feature type="region of interest" description="Disordered" evidence="2">
    <location>
        <begin position="222"/>
        <end position="269"/>
    </location>
</feature>
<feature type="compositionally biased region" description="Pro residues" evidence="2">
    <location>
        <begin position="243"/>
        <end position="252"/>
    </location>
</feature>
<dbReference type="SUPFAM" id="SSF81296">
    <property type="entry name" value="E set domains"/>
    <property type="match status" value="1"/>
</dbReference>
<evidence type="ECO:0000259" key="3">
    <source>
        <dbReference type="SMART" id="SM01010"/>
    </source>
</evidence>
<dbReference type="Proteomes" id="UP001374535">
    <property type="component" value="Chromosome 11"/>
</dbReference>
<dbReference type="InterPro" id="IPR043554">
    <property type="entry name" value="KINB"/>
</dbReference>
<evidence type="ECO:0000313" key="4">
    <source>
        <dbReference type="EMBL" id="WVY90723.1"/>
    </source>
</evidence>
<reference evidence="4 5" key="1">
    <citation type="journal article" date="2023" name="Life. Sci Alliance">
        <title>Evolutionary insights into 3D genome organization and epigenetic landscape of Vigna mungo.</title>
        <authorList>
            <person name="Junaid A."/>
            <person name="Singh B."/>
            <person name="Bhatia S."/>
        </authorList>
    </citation>
    <scope>NUCLEOTIDE SEQUENCE [LARGE SCALE GENOMIC DNA]</scope>
    <source>
        <strain evidence="4">Urdbean</strain>
    </source>
</reference>
<dbReference type="GO" id="GO:0009507">
    <property type="term" value="C:chloroplast"/>
    <property type="evidence" value="ECO:0007669"/>
    <property type="project" value="UniProtKB-ARBA"/>
</dbReference>
<comment type="similarity">
    <text evidence="1">Belongs to the 5'-AMP-activated protein kinase beta subunit family.</text>
</comment>
<keyword evidence="5" id="KW-1185">Reference proteome</keyword>
<protein>
    <recommendedName>
        <fullName evidence="3">Association with the SNF1 complex (ASC) domain-containing protein</fullName>
    </recommendedName>
</protein>
<dbReference type="InterPro" id="IPR006828">
    <property type="entry name" value="ASC_dom"/>
</dbReference>
<gene>
    <name evidence="4" type="ORF">V8G54_036237</name>
</gene>
<dbReference type="InterPro" id="IPR037256">
    <property type="entry name" value="ASC_dom_sf"/>
</dbReference>
<dbReference type="CDD" id="cd02859">
    <property type="entry name" value="E_set_AMPKbeta_like_N"/>
    <property type="match status" value="1"/>
</dbReference>
<evidence type="ECO:0000256" key="2">
    <source>
        <dbReference type="SAM" id="MobiDB-lite"/>
    </source>
</evidence>
<dbReference type="Gene3D" id="2.60.40.10">
    <property type="entry name" value="Immunoglobulins"/>
    <property type="match status" value="1"/>
</dbReference>
<dbReference type="Gene3D" id="6.20.250.60">
    <property type="match status" value="1"/>
</dbReference>
<evidence type="ECO:0000313" key="5">
    <source>
        <dbReference type="Proteomes" id="UP001374535"/>
    </source>
</evidence>
<evidence type="ECO:0000256" key="1">
    <source>
        <dbReference type="ARBA" id="ARBA00010926"/>
    </source>
</evidence>
<dbReference type="PANTHER" id="PTHR46316:SF6">
    <property type="entry name" value="ASSOCIATION WITH THE SNF1 COMPLEX (ASC) DOMAIN-CONTAINING PROTEIN"/>
    <property type="match status" value="1"/>
</dbReference>
<organism evidence="4 5">
    <name type="scientific">Vigna mungo</name>
    <name type="common">Black gram</name>
    <name type="synonym">Phaseolus mungo</name>
    <dbReference type="NCBI Taxonomy" id="3915"/>
    <lineage>
        <taxon>Eukaryota</taxon>
        <taxon>Viridiplantae</taxon>
        <taxon>Streptophyta</taxon>
        <taxon>Embryophyta</taxon>
        <taxon>Tracheophyta</taxon>
        <taxon>Spermatophyta</taxon>
        <taxon>Magnoliopsida</taxon>
        <taxon>eudicotyledons</taxon>
        <taxon>Gunneridae</taxon>
        <taxon>Pentapetalae</taxon>
        <taxon>rosids</taxon>
        <taxon>fabids</taxon>
        <taxon>Fabales</taxon>
        <taxon>Fabaceae</taxon>
        <taxon>Papilionoideae</taxon>
        <taxon>50 kb inversion clade</taxon>
        <taxon>NPAAA clade</taxon>
        <taxon>indigoferoid/millettioid clade</taxon>
        <taxon>Phaseoleae</taxon>
        <taxon>Vigna</taxon>
    </lineage>
</organism>
<dbReference type="InterPro" id="IPR032640">
    <property type="entry name" value="AMPK1_CBM"/>
</dbReference>
<dbReference type="EMBL" id="CP144690">
    <property type="protein sequence ID" value="WVY90723.1"/>
    <property type="molecule type" value="Genomic_DNA"/>
</dbReference>
<name>A0AAQ3RCF5_VIGMU</name>
<dbReference type="InterPro" id="IPR013783">
    <property type="entry name" value="Ig-like_fold"/>
</dbReference>
<dbReference type="AlphaFoldDB" id="A0AAQ3RCF5"/>
<proteinExistence type="inferred from homology"/>
<dbReference type="SMART" id="SM01010">
    <property type="entry name" value="AMPKBI"/>
    <property type="match status" value="1"/>
</dbReference>
<dbReference type="Pfam" id="PF16561">
    <property type="entry name" value="AMPK1_CBM"/>
    <property type="match status" value="1"/>
</dbReference>
<feature type="domain" description="Association with the SNF1 complex (ASC)" evidence="3">
    <location>
        <begin position="224"/>
        <end position="312"/>
    </location>
</feature>
<dbReference type="PANTHER" id="PTHR46316">
    <property type="entry name" value="SNF1-RELATED PROTEIN KINASE REGULATORY SUBUNIT BETA-1"/>
    <property type="match status" value="1"/>
</dbReference>